<comment type="caution">
    <text evidence="1">The sequence shown here is derived from an EMBL/GenBank/DDBJ whole genome shotgun (WGS) entry which is preliminary data.</text>
</comment>
<name>A0A3N2DCV2_9MICO</name>
<proteinExistence type="predicted"/>
<dbReference type="Proteomes" id="UP000275356">
    <property type="component" value="Unassembled WGS sequence"/>
</dbReference>
<dbReference type="InterPro" id="IPR008727">
    <property type="entry name" value="PAAR_motif"/>
</dbReference>
<dbReference type="Pfam" id="PF05488">
    <property type="entry name" value="PAAR_motif"/>
    <property type="match status" value="1"/>
</dbReference>
<organism evidence="1 2">
    <name type="scientific">Salana multivorans</name>
    <dbReference type="NCBI Taxonomy" id="120377"/>
    <lineage>
        <taxon>Bacteria</taxon>
        <taxon>Bacillati</taxon>
        <taxon>Actinomycetota</taxon>
        <taxon>Actinomycetes</taxon>
        <taxon>Micrococcales</taxon>
        <taxon>Beutenbergiaceae</taxon>
        <taxon>Salana</taxon>
    </lineage>
</organism>
<accession>A0A3N2DCV2</accession>
<dbReference type="EMBL" id="RKHQ01000001">
    <property type="protein sequence ID" value="ROR97619.1"/>
    <property type="molecule type" value="Genomic_DNA"/>
</dbReference>
<reference evidence="1 2" key="1">
    <citation type="submission" date="2018-11" db="EMBL/GenBank/DDBJ databases">
        <title>Sequencing the genomes of 1000 actinobacteria strains.</title>
        <authorList>
            <person name="Klenk H.-P."/>
        </authorList>
    </citation>
    <scope>NUCLEOTIDE SEQUENCE [LARGE SCALE GENOMIC DNA]</scope>
    <source>
        <strain evidence="1 2">DSM 13521</strain>
    </source>
</reference>
<dbReference type="RefSeq" id="WP_123739638.1">
    <property type="nucleotide sequence ID" value="NZ_CALFQU010000006.1"/>
</dbReference>
<sequence length="105" mass="9944">MPTGPWLRAGDTVVCPLSDGPKPHVGGPITPAACVMTVLVGGAPAAVANATPGGIVCVSPAPNGIAMGSMTVLVGGFPAARVGDQSMHGSPIVPGPGAPTVIVGG</sequence>
<dbReference type="AlphaFoldDB" id="A0A3N2DCV2"/>
<dbReference type="OrthoDB" id="197187at2"/>
<protein>
    <submittedName>
        <fullName evidence="1">PAAR motif-containing protein</fullName>
    </submittedName>
</protein>
<dbReference type="Gene3D" id="2.60.200.60">
    <property type="match status" value="1"/>
</dbReference>
<evidence type="ECO:0000313" key="1">
    <source>
        <dbReference type="EMBL" id="ROR97619.1"/>
    </source>
</evidence>
<keyword evidence="2" id="KW-1185">Reference proteome</keyword>
<gene>
    <name evidence="1" type="ORF">EDD28_2220</name>
</gene>
<evidence type="ECO:0000313" key="2">
    <source>
        <dbReference type="Proteomes" id="UP000275356"/>
    </source>
</evidence>